<gene>
    <name evidence="2" type="ORF">B0T10DRAFT_585913</name>
</gene>
<dbReference type="Proteomes" id="UP000777438">
    <property type="component" value="Unassembled WGS sequence"/>
</dbReference>
<dbReference type="EMBL" id="JAGPYM010000037">
    <property type="protein sequence ID" value="KAH6874736.1"/>
    <property type="molecule type" value="Genomic_DNA"/>
</dbReference>
<comment type="caution">
    <text evidence="2">The sequence shown here is derived from an EMBL/GenBank/DDBJ whole genome shotgun (WGS) entry which is preliminary data.</text>
</comment>
<accession>A0A9P9AJU2</accession>
<feature type="chain" id="PRO_5040123913" description="Secreted protein" evidence="1">
    <location>
        <begin position="23"/>
        <end position="195"/>
    </location>
</feature>
<evidence type="ECO:0000313" key="3">
    <source>
        <dbReference type="Proteomes" id="UP000777438"/>
    </source>
</evidence>
<organism evidence="2 3">
    <name type="scientific">Thelonectria olida</name>
    <dbReference type="NCBI Taxonomy" id="1576542"/>
    <lineage>
        <taxon>Eukaryota</taxon>
        <taxon>Fungi</taxon>
        <taxon>Dikarya</taxon>
        <taxon>Ascomycota</taxon>
        <taxon>Pezizomycotina</taxon>
        <taxon>Sordariomycetes</taxon>
        <taxon>Hypocreomycetidae</taxon>
        <taxon>Hypocreales</taxon>
        <taxon>Nectriaceae</taxon>
        <taxon>Thelonectria</taxon>
    </lineage>
</organism>
<evidence type="ECO:0008006" key="4">
    <source>
        <dbReference type="Google" id="ProtNLM"/>
    </source>
</evidence>
<evidence type="ECO:0000313" key="2">
    <source>
        <dbReference type="EMBL" id="KAH6874736.1"/>
    </source>
</evidence>
<name>A0A9P9AJU2_9HYPO</name>
<reference evidence="2 3" key="1">
    <citation type="journal article" date="2021" name="Nat. Commun.">
        <title>Genetic determinants of endophytism in the Arabidopsis root mycobiome.</title>
        <authorList>
            <person name="Mesny F."/>
            <person name="Miyauchi S."/>
            <person name="Thiergart T."/>
            <person name="Pickel B."/>
            <person name="Atanasova L."/>
            <person name="Karlsson M."/>
            <person name="Huettel B."/>
            <person name="Barry K.W."/>
            <person name="Haridas S."/>
            <person name="Chen C."/>
            <person name="Bauer D."/>
            <person name="Andreopoulos W."/>
            <person name="Pangilinan J."/>
            <person name="LaButti K."/>
            <person name="Riley R."/>
            <person name="Lipzen A."/>
            <person name="Clum A."/>
            <person name="Drula E."/>
            <person name="Henrissat B."/>
            <person name="Kohler A."/>
            <person name="Grigoriev I.V."/>
            <person name="Martin F.M."/>
            <person name="Hacquard S."/>
        </authorList>
    </citation>
    <scope>NUCLEOTIDE SEQUENCE [LARGE SCALE GENOMIC DNA]</scope>
    <source>
        <strain evidence="2 3">MPI-CAGE-CH-0241</strain>
    </source>
</reference>
<keyword evidence="1" id="KW-0732">Signal</keyword>
<evidence type="ECO:0000256" key="1">
    <source>
        <dbReference type="SAM" id="SignalP"/>
    </source>
</evidence>
<proteinExistence type="predicted"/>
<sequence>MTPVLHLFFPLLSLRSCFLLTAFPPHKPGYCIHASTTSTRLDPSNFNPSAVNQPSMSIISRNCPVAVTTSSAAPPGIASHCPTQTLAQPTKERPATPSSVIQANWRWLFNMPAATSGPVPPVTLSMPRAFQIWITTWLNVTFHLGIHHNDTTVLRIIMSFLSLPSVNLALTTPLQSQLSRVIHGGAYHPPRLRRP</sequence>
<protein>
    <recommendedName>
        <fullName evidence="4">Secreted protein</fullName>
    </recommendedName>
</protein>
<keyword evidence="3" id="KW-1185">Reference proteome</keyword>
<feature type="signal peptide" evidence="1">
    <location>
        <begin position="1"/>
        <end position="22"/>
    </location>
</feature>
<dbReference type="AlphaFoldDB" id="A0A9P9AJU2"/>